<gene>
    <name evidence="1" type="ORF">GMARGA_LOCUS6062</name>
</gene>
<organism evidence="1 2">
    <name type="scientific">Gigaspora margarita</name>
    <dbReference type="NCBI Taxonomy" id="4874"/>
    <lineage>
        <taxon>Eukaryota</taxon>
        <taxon>Fungi</taxon>
        <taxon>Fungi incertae sedis</taxon>
        <taxon>Mucoromycota</taxon>
        <taxon>Glomeromycotina</taxon>
        <taxon>Glomeromycetes</taxon>
        <taxon>Diversisporales</taxon>
        <taxon>Gigasporaceae</taxon>
        <taxon>Gigaspora</taxon>
    </lineage>
</organism>
<keyword evidence="2" id="KW-1185">Reference proteome</keyword>
<dbReference type="Proteomes" id="UP000789901">
    <property type="component" value="Unassembled WGS sequence"/>
</dbReference>
<evidence type="ECO:0000313" key="1">
    <source>
        <dbReference type="EMBL" id="CAG8583480.1"/>
    </source>
</evidence>
<protein>
    <submittedName>
        <fullName evidence="1">9478_t:CDS:1</fullName>
    </submittedName>
</protein>
<reference evidence="1 2" key="1">
    <citation type="submission" date="2021-06" db="EMBL/GenBank/DDBJ databases">
        <authorList>
            <person name="Kallberg Y."/>
            <person name="Tangrot J."/>
            <person name="Rosling A."/>
        </authorList>
    </citation>
    <scope>NUCLEOTIDE SEQUENCE [LARGE SCALE GENOMIC DNA]</scope>
    <source>
        <strain evidence="1 2">120-4 pot B 10/14</strain>
    </source>
</reference>
<proteinExistence type="predicted"/>
<comment type="caution">
    <text evidence="1">The sequence shown here is derived from an EMBL/GenBank/DDBJ whole genome shotgun (WGS) entry which is preliminary data.</text>
</comment>
<feature type="non-terminal residue" evidence="1">
    <location>
        <position position="1"/>
    </location>
</feature>
<sequence length="48" mass="5384">ENGNYRSEQLESSSKRLHTPCKALGDVINIIGKDKVNANKLECLEVIR</sequence>
<evidence type="ECO:0000313" key="2">
    <source>
        <dbReference type="Proteomes" id="UP000789901"/>
    </source>
</evidence>
<dbReference type="EMBL" id="CAJVQB010002674">
    <property type="protein sequence ID" value="CAG8583480.1"/>
    <property type="molecule type" value="Genomic_DNA"/>
</dbReference>
<name>A0ABN7UI02_GIGMA</name>
<accession>A0ABN7UI02</accession>